<gene>
    <name evidence="2" type="ORF">CPUR_06832</name>
</gene>
<name>M1VZY4_CLAP2</name>
<dbReference type="Proteomes" id="UP000016801">
    <property type="component" value="Unassembled WGS sequence"/>
</dbReference>
<organism evidence="2 3">
    <name type="scientific">Claviceps purpurea (strain 20.1)</name>
    <name type="common">Ergot fungus</name>
    <name type="synonym">Sphacelia segetum</name>
    <dbReference type="NCBI Taxonomy" id="1111077"/>
    <lineage>
        <taxon>Eukaryota</taxon>
        <taxon>Fungi</taxon>
        <taxon>Dikarya</taxon>
        <taxon>Ascomycota</taxon>
        <taxon>Pezizomycotina</taxon>
        <taxon>Sordariomycetes</taxon>
        <taxon>Hypocreomycetidae</taxon>
        <taxon>Hypocreales</taxon>
        <taxon>Clavicipitaceae</taxon>
        <taxon>Claviceps</taxon>
    </lineage>
</organism>
<comment type="caution">
    <text evidence="2">The sequence shown here is derived from an EMBL/GenBank/DDBJ whole genome shotgun (WGS) entry which is preliminary data.</text>
</comment>
<dbReference type="AlphaFoldDB" id="M1VZY4"/>
<keyword evidence="3" id="KW-1185">Reference proteome</keyword>
<dbReference type="EMBL" id="CAGA01000191">
    <property type="protein sequence ID" value="CCE35403.1"/>
    <property type="molecule type" value="Genomic_DNA"/>
</dbReference>
<accession>M1VZY4</accession>
<protein>
    <recommendedName>
        <fullName evidence="4">DRPLA protein</fullName>
    </recommendedName>
</protein>
<dbReference type="VEuPathDB" id="FungiDB:CPUR_06832"/>
<evidence type="ECO:0008006" key="4">
    <source>
        <dbReference type="Google" id="ProtNLM"/>
    </source>
</evidence>
<sequence>MKYRLATLYESRKGKMWAKVAEGMNVPWTEAEQNHWILGKKEMKKRAGDPDFRESWQKDYVALESKTNDDSNLAGLAPPLVDNAEDEVSAHEEQGRIQSVGWTGKEESSLFDLRAAGKCWNYISNLLPGRRRTVRSCMSHYRHVRDRAGGWSPELQTDLSRLYQIHKSEMWAELAEQLAVPWQSAEATHWILGSDYIGERAFLPQTVEPDQPAANPHELQPPNLTDSEPFDNSWATLILDRD</sequence>
<reference evidence="2 3" key="1">
    <citation type="journal article" date="2013" name="PLoS Genet.">
        <title>Plant-symbiotic fungi as chemical engineers: Multi-genome analysis of the Clavicipitaceae reveals dynamics of alkaloid loci.</title>
        <authorList>
            <person name="Schardl C.L."/>
            <person name="Young C.A."/>
            <person name="Hesse U."/>
            <person name="Amyotte S.G."/>
            <person name="Andreeva K."/>
            <person name="Calie P.J."/>
            <person name="Fleetwood D.J."/>
            <person name="Haws D.C."/>
            <person name="Moore N."/>
            <person name="Oeser B."/>
            <person name="Panaccione D.G."/>
            <person name="Schweri K.K."/>
            <person name="Voisey C.R."/>
            <person name="Farman M.L."/>
            <person name="Jaromczyk J.W."/>
            <person name="Roe B.A."/>
            <person name="O'Sullivan D.M."/>
            <person name="Scott B."/>
            <person name="Tudzynski P."/>
            <person name="An Z."/>
            <person name="Arnaoudova E.G."/>
            <person name="Bullock C.T."/>
            <person name="Charlton N.D."/>
            <person name="Chen L."/>
            <person name="Cox M."/>
            <person name="Dinkins R.D."/>
            <person name="Florea S."/>
            <person name="Glenn A.E."/>
            <person name="Gordon A."/>
            <person name="Gueldener U."/>
            <person name="Harris D.R."/>
            <person name="Hollin W."/>
            <person name="Jaromczyk J."/>
            <person name="Johnson R.D."/>
            <person name="Khan A.K."/>
            <person name="Leistner E."/>
            <person name="Leuchtmann A."/>
            <person name="Li C."/>
            <person name="Liu J."/>
            <person name="Liu J."/>
            <person name="Liu M."/>
            <person name="Mace W."/>
            <person name="Machado C."/>
            <person name="Nagabhyru P."/>
            <person name="Pan J."/>
            <person name="Schmid J."/>
            <person name="Sugawara K."/>
            <person name="Steiner U."/>
            <person name="Takach J.E."/>
            <person name="Tanaka E."/>
            <person name="Webb J.S."/>
            <person name="Wilson E.V."/>
            <person name="Wiseman J.L."/>
            <person name="Yoshida R."/>
            <person name="Zeng Z."/>
        </authorList>
    </citation>
    <scope>NUCLEOTIDE SEQUENCE [LARGE SCALE GENOMIC DNA]</scope>
    <source>
        <strain evidence="2 3">20.1</strain>
    </source>
</reference>
<evidence type="ECO:0000256" key="1">
    <source>
        <dbReference type="SAM" id="MobiDB-lite"/>
    </source>
</evidence>
<feature type="region of interest" description="Disordered" evidence="1">
    <location>
        <begin position="207"/>
        <end position="230"/>
    </location>
</feature>
<dbReference type="InterPro" id="IPR009057">
    <property type="entry name" value="Homeodomain-like_sf"/>
</dbReference>
<dbReference type="HOGENOM" id="CLU_1170546_0_0_1"/>
<evidence type="ECO:0000313" key="2">
    <source>
        <dbReference type="EMBL" id="CCE35403.1"/>
    </source>
</evidence>
<dbReference type="OrthoDB" id="2143914at2759"/>
<evidence type="ECO:0000313" key="3">
    <source>
        <dbReference type="Proteomes" id="UP000016801"/>
    </source>
</evidence>
<dbReference type="SUPFAM" id="SSF46689">
    <property type="entry name" value="Homeodomain-like"/>
    <property type="match status" value="1"/>
</dbReference>
<dbReference type="PhylomeDB" id="M1VZY4"/>
<proteinExistence type="predicted"/>